<feature type="signal peptide" evidence="2">
    <location>
        <begin position="1"/>
        <end position="32"/>
    </location>
</feature>
<keyword evidence="5" id="KW-1185">Reference proteome</keyword>
<evidence type="ECO:0000256" key="2">
    <source>
        <dbReference type="SAM" id="SignalP"/>
    </source>
</evidence>
<sequence length="386" mass="42781">MAFQPKSYRKFMVASASAALVGSAVAPAVAGAAEMETAAEAFTDVDQDTTHYEHLNALYQDGVIQGFEDGTFKPNDYVPRSEAAEMIFNALNLEEVEDLSSFTFTDVNDRLKGEVQALVNEEVVDGYSETDFGYADHLTREQMAKMLTEAFDVPQQDVPDADFTDLMDTKLYPFINAVAEADIADGYEDGSFGVGDKIKRVDFAKMLHNAMKQWEGGDEAPMLSEVGQVKMTLPNVYVAEIKRDALEGATAETEVTLDVNGETVELMYNEERDSFRNIDISGFEQEELENAKVMYEMDGDGNGDDVTKLGAVTELDGKVKMTLPNVYVVELNLSDLEDVTAEDTVALWINEEEVMLEYDEERDAFRNIEVSGYTQSELENASVVVK</sequence>
<dbReference type="InterPro" id="IPR051465">
    <property type="entry name" value="Cell_Envelope_Struct_Comp"/>
</dbReference>
<organism evidence="4 5">
    <name type="scientific">Pontibacillus yanchengensis Y32</name>
    <dbReference type="NCBI Taxonomy" id="1385514"/>
    <lineage>
        <taxon>Bacteria</taxon>
        <taxon>Bacillati</taxon>
        <taxon>Bacillota</taxon>
        <taxon>Bacilli</taxon>
        <taxon>Bacillales</taxon>
        <taxon>Bacillaceae</taxon>
        <taxon>Pontibacillus</taxon>
    </lineage>
</organism>
<name>A0A0A2TJN3_9BACI</name>
<reference evidence="4 5" key="1">
    <citation type="journal article" date="2015" name="Stand. Genomic Sci.">
        <title>High quality draft genome sequence of the moderately halophilic bacterium Pontibacillus yanchengensis Y32(T) and comparison among Pontibacillus genomes.</title>
        <authorList>
            <person name="Huang J."/>
            <person name="Qiao Z.X."/>
            <person name="Tang J.W."/>
            <person name="Wang G."/>
        </authorList>
    </citation>
    <scope>NUCLEOTIDE SEQUENCE [LARGE SCALE GENOMIC DNA]</scope>
    <source>
        <strain evidence="4 5">Y32</strain>
    </source>
</reference>
<feature type="chain" id="PRO_5001994150" description="SLH domain-containing protein" evidence="2">
    <location>
        <begin position="33"/>
        <end position="386"/>
    </location>
</feature>
<dbReference type="OrthoDB" id="5845122at2"/>
<evidence type="ECO:0000313" key="5">
    <source>
        <dbReference type="Proteomes" id="UP000030147"/>
    </source>
</evidence>
<dbReference type="RefSeq" id="WP_036814950.1">
    <property type="nucleotide sequence ID" value="NZ_AVBF01000001.1"/>
</dbReference>
<dbReference type="PANTHER" id="PTHR43308">
    <property type="entry name" value="OUTER MEMBRANE PROTEIN ALPHA-RELATED"/>
    <property type="match status" value="1"/>
</dbReference>
<dbReference type="EMBL" id="AVBF01000001">
    <property type="protein sequence ID" value="KGP74653.1"/>
    <property type="molecule type" value="Genomic_DNA"/>
</dbReference>
<evidence type="ECO:0000259" key="3">
    <source>
        <dbReference type="PROSITE" id="PS51272"/>
    </source>
</evidence>
<protein>
    <recommendedName>
        <fullName evidence="3">SLH domain-containing protein</fullName>
    </recommendedName>
</protein>
<dbReference type="AlphaFoldDB" id="A0A0A2TJN3"/>
<evidence type="ECO:0000313" key="4">
    <source>
        <dbReference type="EMBL" id="KGP74653.1"/>
    </source>
</evidence>
<feature type="domain" description="SLH" evidence="3">
    <location>
        <begin position="158"/>
        <end position="221"/>
    </location>
</feature>
<gene>
    <name evidence="4" type="ORF">N782_00050</name>
</gene>
<comment type="caution">
    <text evidence="4">The sequence shown here is derived from an EMBL/GenBank/DDBJ whole genome shotgun (WGS) entry which is preliminary data.</text>
</comment>
<dbReference type="Proteomes" id="UP000030147">
    <property type="component" value="Unassembled WGS sequence"/>
</dbReference>
<dbReference type="PANTHER" id="PTHR43308:SF5">
    <property type="entry name" value="S-LAYER PROTEIN _ PEPTIDOGLYCAN ENDO-BETA-N-ACETYLGLUCOSAMINIDASE"/>
    <property type="match status" value="1"/>
</dbReference>
<dbReference type="Pfam" id="PF00395">
    <property type="entry name" value="SLH"/>
    <property type="match status" value="3"/>
</dbReference>
<keyword evidence="1 2" id="KW-0732">Signal</keyword>
<evidence type="ECO:0000256" key="1">
    <source>
        <dbReference type="ARBA" id="ARBA00022729"/>
    </source>
</evidence>
<feature type="domain" description="SLH" evidence="3">
    <location>
        <begin position="38"/>
        <end position="101"/>
    </location>
</feature>
<dbReference type="STRING" id="1385514.N782_00050"/>
<dbReference type="InterPro" id="IPR001119">
    <property type="entry name" value="SLH_dom"/>
</dbReference>
<proteinExistence type="predicted"/>
<dbReference type="eggNOG" id="COG0737">
    <property type="taxonomic scope" value="Bacteria"/>
</dbReference>
<accession>A0A0A2TJN3</accession>
<dbReference type="PROSITE" id="PS51272">
    <property type="entry name" value="SLH"/>
    <property type="match status" value="2"/>
</dbReference>